<dbReference type="InterPro" id="IPR015940">
    <property type="entry name" value="UBA"/>
</dbReference>
<feature type="region of interest" description="Disordered" evidence="1">
    <location>
        <begin position="1017"/>
        <end position="1056"/>
    </location>
</feature>
<dbReference type="Gene3D" id="2.40.50.140">
    <property type="entry name" value="Nucleic acid-binding proteins"/>
    <property type="match status" value="1"/>
</dbReference>
<organism evidence="5 6">
    <name type="scientific">Symbiodinium microadriaticum</name>
    <name type="common">Dinoflagellate</name>
    <name type="synonym">Zooxanthella microadriatica</name>
    <dbReference type="NCBI Taxonomy" id="2951"/>
    <lineage>
        <taxon>Eukaryota</taxon>
        <taxon>Sar</taxon>
        <taxon>Alveolata</taxon>
        <taxon>Dinophyceae</taxon>
        <taxon>Suessiales</taxon>
        <taxon>Symbiodiniaceae</taxon>
        <taxon>Symbiodinium</taxon>
    </lineage>
</organism>
<proteinExistence type="predicted"/>
<protein>
    <submittedName>
        <fullName evidence="5">3-ketoacyl-CoA synthase 17</fullName>
    </submittedName>
</protein>
<dbReference type="SUPFAM" id="SSF53901">
    <property type="entry name" value="Thiolase-like"/>
    <property type="match status" value="1"/>
</dbReference>
<dbReference type="EMBL" id="LSRX01000370">
    <property type="protein sequence ID" value="OLP99253.1"/>
    <property type="molecule type" value="Genomic_DNA"/>
</dbReference>
<dbReference type="SUPFAM" id="SSF46934">
    <property type="entry name" value="UBA-like"/>
    <property type="match status" value="1"/>
</dbReference>
<feature type="transmembrane region" description="Helical" evidence="2">
    <location>
        <begin position="215"/>
        <end position="233"/>
    </location>
</feature>
<accession>A0A1Q9DVN9</accession>
<dbReference type="PROSITE" id="PS50030">
    <property type="entry name" value="UBA"/>
    <property type="match status" value="1"/>
</dbReference>
<keyword evidence="2" id="KW-1133">Transmembrane helix</keyword>
<dbReference type="AlphaFoldDB" id="A0A1Q9DVN9"/>
<dbReference type="InterPro" id="IPR029319">
    <property type="entry name" value="DNA_ligase_OB"/>
</dbReference>
<keyword evidence="6" id="KW-1185">Reference proteome</keyword>
<feature type="compositionally biased region" description="Low complexity" evidence="1">
    <location>
        <begin position="1090"/>
        <end position="1102"/>
    </location>
</feature>
<name>A0A1Q9DVN9_SYMMI</name>
<feature type="transmembrane region" description="Helical" evidence="2">
    <location>
        <begin position="254"/>
        <end position="271"/>
    </location>
</feature>
<keyword evidence="2" id="KW-0472">Membrane</keyword>
<evidence type="ECO:0000259" key="4">
    <source>
        <dbReference type="PROSITE" id="PS50160"/>
    </source>
</evidence>
<dbReference type="PROSITE" id="PS00333">
    <property type="entry name" value="DNA_LIGASE_A2"/>
    <property type="match status" value="1"/>
</dbReference>
<dbReference type="GO" id="GO:0006310">
    <property type="term" value="P:DNA recombination"/>
    <property type="evidence" value="ECO:0007669"/>
    <property type="project" value="InterPro"/>
</dbReference>
<dbReference type="GO" id="GO:0005524">
    <property type="term" value="F:ATP binding"/>
    <property type="evidence" value="ECO:0007669"/>
    <property type="project" value="InterPro"/>
</dbReference>
<feature type="domain" description="ATP-dependent DNA ligase family profile" evidence="4">
    <location>
        <begin position="627"/>
        <end position="748"/>
    </location>
</feature>
<evidence type="ECO:0000259" key="3">
    <source>
        <dbReference type="PROSITE" id="PS50030"/>
    </source>
</evidence>
<dbReference type="InterPro" id="IPR016039">
    <property type="entry name" value="Thiolase-like"/>
</dbReference>
<dbReference type="Pfam" id="PF14743">
    <property type="entry name" value="DNA_ligase_OB_2"/>
    <property type="match status" value="1"/>
</dbReference>
<dbReference type="SUPFAM" id="SSF56091">
    <property type="entry name" value="DNA ligase/mRNA capping enzyme, catalytic domain"/>
    <property type="match status" value="1"/>
</dbReference>
<dbReference type="Pfam" id="PF08392">
    <property type="entry name" value="FAE1_CUT1_RppA"/>
    <property type="match status" value="1"/>
</dbReference>
<dbReference type="GO" id="GO:0016747">
    <property type="term" value="F:acyltransferase activity, transferring groups other than amino-acyl groups"/>
    <property type="evidence" value="ECO:0007669"/>
    <property type="project" value="InterPro"/>
</dbReference>
<dbReference type="GO" id="GO:0006281">
    <property type="term" value="P:DNA repair"/>
    <property type="evidence" value="ECO:0007669"/>
    <property type="project" value="InterPro"/>
</dbReference>
<dbReference type="OrthoDB" id="411785at2759"/>
<dbReference type="GO" id="GO:0003910">
    <property type="term" value="F:DNA ligase (ATP) activity"/>
    <property type="evidence" value="ECO:0007669"/>
    <property type="project" value="InterPro"/>
</dbReference>
<dbReference type="InterPro" id="IPR009060">
    <property type="entry name" value="UBA-like_sf"/>
</dbReference>
<dbReference type="CDD" id="cd08041">
    <property type="entry name" value="OBF_kDNA_ligase_like"/>
    <property type="match status" value="1"/>
</dbReference>
<dbReference type="InterPro" id="IPR012340">
    <property type="entry name" value="NA-bd_OB-fold"/>
</dbReference>
<dbReference type="PANTHER" id="PTHR31561">
    <property type="entry name" value="3-KETOACYL-COA SYNTHASE"/>
    <property type="match status" value="1"/>
</dbReference>
<feature type="domain" description="UBA" evidence="3">
    <location>
        <begin position="1106"/>
        <end position="1147"/>
    </location>
</feature>
<evidence type="ECO:0000256" key="1">
    <source>
        <dbReference type="SAM" id="MobiDB-lite"/>
    </source>
</evidence>
<dbReference type="InterPro" id="IPR013601">
    <property type="entry name" value="FAE1_typ3_polyketide_synth"/>
</dbReference>
<dbReference type="PROSITE" id="PS50160">
    <property type="entry name" value="DNA_LIGASE_A3"/>
    <property type="match status" value="1"/>
</dbReference>
<evidence type="ECO:0000313" key="6">
    <source>
        <dbReference type="Proteomes" id="UP000186817"/>
    </source>
</evidence>
<feature type="region of interest" description="Disordered" evidence="1">
    <location>
        <begin position="946"/>
        <end position="979"/>
    </location>
</feature>
<dbReference type="Gene3D" id="1.10.8.10">
    <property type="entry name" value="DNA helicase RuvA subunit, C-terminal domain"/>
    <property type="match status" value="1"/>
</dbReference>
<dbReference type="CDD" id="cd07896">
    <property type="entry name" value="Adenylation_kDNA_ligase_like"/>
    <property type="match status" value="1"/>
</dbReference>
<dbReference type="InterPro" id="IPR019406">
    <property type="entry name" value="APLF_PBZ"/>
</dbReference>
<dbReference type="Proteomes" id="UP000186817">
    <property type="component" value="Unassembled WGS sequence"/>
</dbReference>
<feature type="region of interest" description="Disordered" evidence="1">
    <location>
        <begin position="1083"/>
        <end position="1120"/>
    </location>
</feature>
<comment type="caution">
    <text evidence="5">The sequence shown here is derived from an EMBL/GenBank/DDBJ whole genome shotgun (WGS) entry which is preliminary data.</text>
</comment>
<dbReference type="Gene3D" id="3.30.470.30">
    <property type="entry name" value="DNA ligase/mRNA capping enzyme"/>
    <property type="match status" value="1"/>
</dbReference>
<dbReference type="Pfam" id="PF01068">
    <property type="entry name" value="DNA_ligase_A_M"/>
    <property type="match status" value="1"/>
</dbReference>
<reference evidence="5 6" key="1">
    <citation type="submission" date="2016-02" db="EMBL/GenBank/DDBJ databases">
        <title>Genome analysis of coral dinoflagellate symbionts highlights evolutionary adaptations to a symbiotic lifestyle.</title>
        <authorList>
            <person name="Aranda M."/>
            <person name="Li Y."/>
            <person name="Liew Y.J."/>
            <person name="Baumgarten S."/>
            <person name="Simakov O."/>
            <person name="Wilson M."/>
            <person name="Piel J."/>
            <person name="Ashoor H."/>
            <person name="Bougouffa S."/>
            <person name="Bajic V.B."/>
            <person name="Ryu T."/>
            <person name="Ravasi T."/>
            <person name="Bayer T."/>
            <person name="Micklem G."/>
            <person name="Kim H."/>
            <person name="Bhak J."/>
            <person name="Lajeunesse T.C."/>
            <person name="Voolstra C.R."/>
        </authorList>
    </citation>
    <scope>NUCLEOTIDE SEQUENCE [LARGE SCALE GENOMIC DNA]</scope>
    <source>
        <strain evidence="5 6">CCMP2467</strain>
    </source>
</reference>
<sequence>MVRQVVSMGHTIAKTYKWCQDRTCCFHGMHCSLREVFASCEFGHVIFLTELFGCIPKQDASRAIADFEPAFEAARCNASDARGFIECGADLQDFEADEPTFTGAGAIKALIILAVDKDDHYLAFYTRTWLCGVCLLVPSGPRGVAKSRVILAMTSLAHRLLGGKLATDLQDFDLRKRSISIGSNLGHVVKDVYYWEPKSLRIRTINWSYVFLAEYLPYAYGFSIAAVGVLLAYRLYMWRLDELMRIWSLLQDPLMMQVIGAAALIVAYASQHKSSIYCLENIVFKPPEEWQVSREEVLTMMRAQGCFNDSSMEFQERILDNSGTGESTHWPPGSLRSKDGMTKGQCDMEAARDEAHIVIFELVTELLKRTRVKPQKIDFLIINCSLFCPTPSLCAMVCNKFGLRQDIRSYNLGGMGCSANVISVDLAKQLLENRPGSLALVVSTENITQNLYRGNQKSMLLQNTLFRCGGCALMLSSRMSDSMRAKYKLLYTFRTQLSDDNSYNCVFQKEDNEGNSGVALSKTNTCTGASGAFVAMSDVLLAKKWENEDPTGWWMSEKLDGVRAVWRNGEFGSRGDNTFACPEWFKKKMPKGCVLDGEIWGGRGQFQKASGIVRSAGRHNEWEFLTYMVFDCLEEGGASIEHNPFEARMDAVRRICASSTLKDPALKPVPMEKCANRAHLDSSLAEIEKRGGEGLMLRSPGSKYEHRRSKSLLKVKTFYDEECIVVGHAGGTGRVAGMCGALLCETPDKRRFKVGSGLSDAQRRDPPPLNSVITYRYQELTQDNIPRFPTLVGERSDMTWAQICSTYVAPGPRKAGAMKRTHTILFDQVEPLAQEASGASGSASVSRPALKRGLTAMDAMQRGTAEEDLDDFGFDDMLPPVPPEKKARLTPAEVPALEERPVCPYGRRCYRKNPAHFLEFDHPWLDVENEAKDIDAVALPSLAGTQETGPVLSKGAVPAPEPKSSVDAQPDALHERTWTKDPDMRMVAVRNLLSSMLEDAEMPEARKHLQQMLDFADSVPSMPQGSPASVAPAAPAPAAPAPAVTESGDRERPRSLASALLSTTTSEALFEVPLEALGSASPVPAPAAPAAPAAGSASSAGVSERKEDPQSKLASELTTMGFPEEGIREALLHCSTADEAVDWLLARSA</sequence>
<keyword evidence="2" id="KW-0812">Transmembrane</keyword>
<evidence type="ECO:0000313" key="5">
    <source>
        <dbReference type="EMBL" id="OLP99253.1"/>
    </source>
</evidence>
<dbReference type="GO" id="GO:0016020">
    <property type="term" value="C:membrane"/>
    <property type="evidence" value="ECO:0007669"/>
    <property type="project" value="InterPro"/>
</dbReference>
<evidence type="ECO:0000256" key="2">
    <source>
        <dbReference type="SAM" id="Phobius"/>
    </source>
</evidence>
<dbReference type="Pfam" id="PF10283">
    <property type="entry name" value="zf-CCHH"/>
    <property type="match status" value="1"/>
</dbReference>
<dbReference type="GO" id="GO:0006633">
    <property type="term" value="P:fatty acid biosynthetic process"/>
    <property type="evidence" value="ECO:0007669"/>
    <property type="project" value="InterPro"/>
</dbReference>
<dbReference type="NCBIfam" id="NF006592">
    <property type="entry name" value="PRK09125.1"/>
    <property type="match status" value="1"/>
</dbReference>
<gene>
    <name evidence="5" type="primary">KCS17</name>
    <name evidence="5" type="ORF">AK812_SmicGene18224</name>
</gene>
<dbReference type="InterPro" id="IPR012310">
    <property type="entry name" value="DNA_ligase_ATP-dep_cent"/>
</dbReference>
<dbReference type="Gene3D" id="3.30.1490.70">
    <property type="match status" value="1"/>
</dbReference>
<dbReference type="InterPro" id="IPR016059">
    <property type="entry name" value="DNA_ligase_ATP-dep_CS"/>
</dbReference>
<dbReference type="InterPro" id="IPR012392">
    <property type="entry name" value="3-ktacl-CoA_syn"/>
</dbReference>
<dbReference type="Gene3D" id="3.40.47.10">
    <property type="match status" value="1"/>
</dbReference>
<dbReference type="SUPFAM" id="SSF50249">
    <property type="entry name" value="Nucleic acid-binding proteins"/>
    <property type="match status" value="1"/>
</dbReference>